<protein>
    <submittedName>
        <fullName evidence="7">Centrosome microtubule-binding domain of Cep57-domain-containing protein</fullName>
    </submittedName>
</protein>
<keyword evidence="2" id="KW-0963">Cytoplasm</keyword>
<keyword evidence="3" id="KW-0206">Cytoskeleton</keyword>
<reference evidence="7 8" key="1">
    <citation type="submission" date="2024-03" db="EMBL/GenBank/DDBJ databases">
        <title>Genome-scale model development and genomic sequencing of the oleaginous clade Lipomyces.</title>
        <authorList>
            <consortium name="Lawrence Berkeley National Laboratory"/>
            <person name="Czajka J.J."/>
            <person name="Han Y."/>
            <person name="Kim J."/>
            <person name="Mondo S.J."/>
            <person name="Hofstad B.A."/>
            <person name="Robles A."/>
            <person name="Haridas S."/>
            <person name="Riley R."/>
            <person name="LaButti K."/>
            <person name="Pangilinan J."/>
            <person name="Andreopoulos W."/>
            <person name="Lipzen A."/>
            <person name="Yan J."/>
            <person name="Wang M."/>
            <person name="Ng V."/>
            <person name="Grigoriev I.V."/>
            <person name="Spatafora J.W."/>
            <person name="Magnuson J.K."/>
            <person name="Baker S.E."/>
            <person name="Pomraning K.R."/>
        </authorList>
    </citation>
    <scope>NUCLEOTIDE SEQUENCE [LARGE SCALE GENOMIC DNA]</scope>
    <source>
        <strain evidence="7 8">Phaff 52-87</strain>
    </source>
</reference>
<evidence type="ECO:0000259" key="6">
    <source>
        <dbReference type="Pfam" id="PF06657"/>
    </source>
</evidence>
<comment type="caution">
    <text evidence="7">The sequence shown here is derived from an EMBL/GenBank/DDBJ whole genome shotgun (WGS) entry which is preliminary data.</text>
</comment>
<dbReference type="Proteomes" id="UP001498771">
    <property type="component" value="Unassembled WGS sequence"/>
</dbReference>
<evidence type="ECO:0000256" key="2">
    <source>
        <dbReference type="ARBA" id="ARBA00022490"/>
    </source>
</evidence>
<feature type="coiled-coil region" evidence="4">
    <location>
        <begin position="722"/>
        <end position="749"/>
    </location>
</feature>
<dbReference type="InterPro" id="IPR024957">
    <property type="entry name" value="Cep57_MT-bd_dom"/>
</dbReference>
<feature type="region of interest" description="Disordered" evidence="5">
    <location>
        <begin position="636"/>
        <end position="664"/>
    </location>
</feature>
<dbReference type="GeneID" id="90039371"/>
<evidence type="ECO:0000256" key="4">
    <source>
        <dbReference type="SAM" id="Coils"/>
    </source>
</evidence>
<gene>
    <name evidence="7" type="ORF">BZA70DRAFT_286394</name>
</gene>
<feature type="domain" description="Cep57 centrosome microtubule-binding" evidence="6">
    <location>
        <begin position="669"/>
        <end position="745"/>
    </location>
</feature>
<feature type="compositionally biased region" description="Low complexity" evidence="5">
    <location>
        <begin position="179"/>
        <end position="202"/>
    </location>
</feature>
<feature type="region of interest" description="Disordered" evidence="5">
    <location>
        <begin position="463"/>
        <end position="590"/>
    </location>
</feature>
<feature type="compositionally biased region" description="Basic and acidic residues" evidence="5">
    <location>
        <begin position="463"/>
        <end position="472"/>
    </location>
</feature>
<feature type="region of interest" description="Disordered" evidence="5">
    <location>
        <begin position="36"/>
        <end position="82"/>
    </location>
</feature>
<evidence type="ECO:0000313" key="7">
    <source>
        <dbReference type="EMBL" id="KAK7207015.1"/>
    </source>
</evidence>
<dbReference type="EMBL" id="JBBJBU010000001">
    <property type="protein sequence ID" value="KAK7207015.1"/>
    <property type="molecule type" value="Genomic_DNA"/>
</dbReference>
<dbReference type="PANTHER" id="PTHR19336">
    <property type="entry name" value="UNCHARACTERIZED DUF1167"/>
    <property type="match status" value="1"/>
</dbReference>
<feature type="coiled-coil region" evidence="4">
    <location>
        <begin position="323"/>
        <end position="447"/>
    </location>
</feature>
<evidence type="ECO:0000256" key="3">
    <source>
        <dbReference type="ARBA" id="ARBA00023212"/>
    </source>
</evidence>
<sequence length="786" mass="87096">MDSISEGFEDSLVIESSASELSRVSLEDGLNKDLAYKYRNNNNNNNNNNSSNYKATRNKPVESLMDRFLSSSDESDSFTSGERYASAAADISSLLGSDNSISAAAEELDAALNDASEMSIEIGRGFQESVSSPQDRRPLGSARRVVSATTPLSSSKTRKSTAPLGERPVSELNRPRSPAQSRFASSAKKSQQQQPQPRRSMSLATATEEVPKSFKSTQDLLMQLGLREDSPRRKSTSRSKNPPLSSSAGFGNGATAKSRSVSMPGSIKQFTADDDETANVLLPDLTGITSLISDATTEVRKDTHRKIGSVPISDDDQAILNALRTMQDRIQQLETKNATYKTAVATLDSDLRRTKSDYETAQSRVATLERELERQRREVAGGISPAGREKIQRALERERQEWMQKQTQLKDRVEELEREISFQNIRCQRLEEERDEAVKSLTKEVERNGRLKQMNTELREQLKVKKSKDQKSGKAAKTTVVASEDSWSTEESDVVEPGKRATRKKVRRPSTKRQPARVVVKSDTESFADYDDEESVSDTDSIDEDVDEYDDDLASETEQVPARRSKRASHRPAAAAAAQRHRHRPAREKAERIPRPTAEMKKVMDTLNAHNPTSCTVCTRHRVRLNHGTAGAYMPARPSAFDSRPSAPVPDTAARADNSGADGQWQEEHTMRPSMPADEAAARVLSQLEDEFRHLKIRYQTEVSEYERLDAAVGKRRRKAVVARLRATVDALENKADQIYAMYDVLEANMATDAYRMGKFGGGGGGVSAGGVQSEGIWSSALPRRV</sequence>
<evidence type="ECO:0000256" key="5">
    <source>
        <dbReference type="SAM" id="MobiDB-lite"/>
    </source>
</evidence>
<keyword evidence="4" id="KW-0175">Coiled coil</keyword>
<organism evidence="7 8">
    <name type="scientific">Myxozyma melibiosi</name>
    <dbReference type="NCBI Taxonomy" id="54550"/>
    <lineage>
        <taxon>Eukaryota</taxon>
        <taxon>Fungi</taxon>
        <taxon>Dikarya</taxon>
        <taxon>Ascomycota</taxon>
        <taxon>Saccharomycotina</taxon>
        <taxon>Lipomycetes</taxon>
        <taxon>Lipomycetales</taxon>
        <taxon>Lipomycetaceae</taxon>
        <taxon>Myxozyma</taxon>
    </lineage>
</organism>
<feature type="compositionally biased region" description="Polar residues" evidence="5">
    <location>
        <begin position="238"/>
        <end position="262"/>
    </location>
</feature>
<dbReference type="InterPro" id="IPR051756">
    <property type="entry name" value="Centrosomal_MT-associated"/>
</dbReference>
<proteinExistence type="predicted"/>
<dbReference type="PANTHER" id="PTHR19336:SF9">
    <property type="entry name" value="SPINDLE POLE BODY PROTEIN PPC89"/>
    <property type="match status" value="1"/>
</dbReference>
<accession>A0ABR1FAZ8</accession>
<evidence type="ECO:0000256" key="1">
    <source>
        <dbReference type="ARBA" id="ARBA00004267"/>
    </source>
</evidence>
<dbReference type="Pfam" id="PF06657">
    <property type="entry name" value="Cep57_MT_bd"/>
    <property type="match status" value="1"/>
</dbReference>
<evidence type="ECO:0000313" key="8">
    <source>
        <dbReference type="Proteomes" id="UP001498771"/>
    </source>
</evidence>
<feature type="compositionally biased region" description="Low complexity" evidence="5">
    <location>
        <begin position="40"/>
        <end position="52"/>
    </location>
</feature>
<keyword evidence="8" id="KW-1185">Reference proteome</keyword>
<comment type="subcellular location">
    <subcellularLocation>
        <location evidence="1">Cytoplasm</location>
        <location evidence="1">Cytoskeleton</location>
        <location evidence="1">Microtubule organizing center</location>
    </subcellularLocation>
</comment>
<feature type="compositionally biased region" description="Basic residues" evidence="5">
    <location>
        <begin position="500"/>
        <end position="515"/>
    </location>
</feature>
<feature type="compositionally biased region" description="Acidic residues" evidence="5">
    <location>
        <begin position="526"/>
        <end position="555"/>
    </location>
</feature>
<name>A0ABR1FAZ8_9ASCO</name>
<dbReference type="RefSeq" id="XP_064770048.1">
    <property type="nucleotide sequence ID" value="XM_064913859.1"/>
</dbReference>
<feature type="region of interest" description="Disordered" evidence="5">
    <location>
        <begin position="124"/>
        <end position="262"/>
    </location>
</feature>